<sequence>MNWIGFTVAHHLNSENGAPGPIKEWKLKDCITVHKLLGAVLFELDAAAKWKVGCAEYFPYSTYFEGSLSSASPNSVLNQLCKNSENESLSHSLDGHNVASITSNGKVAAFKDLTI</sequence>
<evidence type="ECO:0000313" key="2">
    <source>
        <dbReference type="Proteomes" id="UP000188354"/>
    </source>
</evidence>
<dbReference type="Gramene" id="OIW17131">
    <property type="protein sequence ID" value="OIW17131"/>
    <property type="gene ID" value="TanjilG_27285"/>
</dbReference>
<evidence type="ECO:0000313" key="1">
    <source>
        <dbReference type="EMBL" id="OIW17131.1"/>
    </source>
</evidence>
<gene>
    <name evidence="1" type="ORF">TanjilG_27285</name>
</gene>
<accession>A0A1J7IPR9</accession>
<dbReference type="AlphaFoldDB" id="A0A1J7IPR9"/>
<name>A0A1J7IPR9_LUPAN</name>
<dbReference type="OMA" id="RNCISVH"/>
<dbReference type="Proteomes" id="UP000188354">
    <property type="component" value="Chromosome LG02"/>
</dbReference>
<dbReference type="EMBL" id="CM007362">
    <property type="protein sequence ID" value="OIW17131.1"/>
    <property type="molecule type" value="Genomic_DNA"/>
</dbReference>
<keyword evidence="2" id="KW-1185">Reference proteome</keyword>
<dbReference type="STRING" id="3871.A0A1J7IPR9"/>
<reference evidence="1 2" key="1">
    <citation type="journal article" date="2017" name="Plant Biotechnol. J.">
        <title>A comprehensive draft genome sequence for lupin (Lupinus angustifolius), an emerging health food: insights into plant-microbe interactions and legume evolution.</title>
        <authorList>
            <person name="Hane J.K."/>
            <person name="Ming Y."/>
            <person name="Kamphuis L.G."/>
            <person name="Nelson M.N."/>
            <person name="Garg G."/>
            <person name="Atkins C.A."/>
            <person name="Bayer P.E."/>
            <person name="Bravo A."/>
            <person name="Bringans S."/>
            <person name="Cannon S."/>
            <person name="Edwards D."/>
            <person name="Foley R."/>
            <person name="Gao L.L."/>
            <person name="Harrison M.J."/>
            <person name="Huang W."/>
            <person name="Hurgobin B."/>
            <person name="Li S."/>
            <person name="Liu C.W."/>
            <person name="McGrath A."/>
            <person name="Morahan G."/>
            <person name="Murray J."/>
            <person name="Weller J."/>
            <person name="Jian J."/>
            <person name="Singh K.B."/>
        </authorList>
    </citation>
    <scope>NUCLEOTIDE SEQUENCE [LARGE SCALE GENOMIC DNA]</scope>
    <source>
        <strain evidence="2">cv. Tanjil</strain>
        <tissue evidence="1">Whole plant</tissue>
    </source>
</reference>
<proteinExistence type="predicted"/>
<organism evidence="1 2">
    <name type="scientific">Lupinus angustifolius</name>
    <name type="common">Narrow-leaved blue lupine</name>
    <dbReference type="NCBI Taxonomy" id="3871"/>
    <lineage>
        <taxon>Eukaryota</taxon>
        <taxon>Viridiplantae</taxon>
        <taxon>Streptophyta</taxon>
        <taxon>Embryophyta</taxon>
        <taxon>Tracheophyta</taxon>
        <taxon>Spermatophyta</taxon>
        <taxon>Magnoliopsida</taxon>
        <taxon>eudicotyledons</taxon>
        <taxon>Gunneridae</taxon>
        <taxon>Pentapetalae</taxon>
        <taxon>rosids</taxon>
        <taxon>fabids</taxon>
        <taxon>Fabales</taxon>
        <taxon>Fabaceae</taxon>
        <taxon>Papilionoideae</taxon>
        <taxon>50 kb inversion clade</taxon>
        <taxon>genistoids sensu lato</taxon>
        <taxon>core genistoids</taxon>
        <taxon>Genisteae</taxon>
        <taxon>Lupinus</taxon>
    </lineage>
</organism>
<protein>
    <submittedName>
        <fullName evidence="1">Uncharacterized protein</fullName>
    </submittedName>
</protein>